<evidence type="ECO:0000313" key="2">
    <source>
        <dbReference type="Proteomes" id="UP000029227"/>
    </source>
</evidence>
<evidence type="ECO:0000313" key="1">
    <source>
        <dbReference type="EMBL" id="GAL06986.1"/>
    </source>
</evidence>
<protein>
    <submittedName>
        <fullName evidence="1">Uncharacterized protein</fullName>
    </submittedName>
</protein>
<name>A0A090QVV1_9GAMM</name>
<sequence>MAQVGIVPQRQNIELLASTINAPKALITKVMISPALNRPGSIAVTR</sequence>
<organism evidence="1 2">
    <name type="scientific">Photobacterium aphoticum</name>
    <dbReference type="NCBI Taxonomy" id="754436"/>
    <lineage>
        <taxon>Bacteria</taxon>
        <taxon>Pseudomonadati</taxon>
        <taxon>Pseudomonadota</taxon>
        <taxon>Gammaproteobacteria</taxon>
        <taxon>Vibrionales</taxon>
        <taxon>Vibrionaceae</taxon>
        <taxon>Photobacterium</taxon>
    </lineage>
</organism>
<dbReference type="Proteomes" id="UP000029227">
    <property type="component" value="Unassembled WGS sequence"/>
</dbReference>
<gene>
    <name evidence="1" type="ORF">JCM19237_2991</name>
</gene>
<reference evidence="1 2" key="1">
    <citation type="journal article" date="2014" name="Genome Announc.">
        <title>Draft Genome Sequences of Two Vibrionaceae Species, Vibrio ponticus C121 and Photobacterium aphoticum C119, Isolated as Coral Reef Microbiota.</title>
        <authorList>
            <person name="Al-saari N."/>
            <person name="Meirelles P.M."/>
            <person name="Mino S."/>
            <person name="Suda W."/>
            <person name="Oshima K."/>
            <person name="Hattori M."/>
            <person name="Ohkuma M."/>
            <person name="Thompson F.L."/>
            <person name="Gomez-Gil B."/>
            <person name="Sawabe T."/>
            <person name="Sawabe T."/>
        </authorList>
    </citation>
    <scope>NUCLEOTIDE SEQUENCE [LARGE SCALE GENOMIC DNA]</scope>
    <source>
        <strain evidence="1 2">JCM 19237</strain>
    </source>
</reference>
<accession>A0A090QVV1</accession>
<comment type="caution">
    <text evidence="1">The sequence shown here is derived from an EMBL/GenBank/DDBJ whole genome shotgun (WGS) entry which is preliminary data.</text>
</comment>
<proteinExistence type="predicted"/>
<dbReference type="AlphaFoldDB" id="A0A090QVV1"/>
<dbReference type="EMBL" id="BBMN01000014">
    <property type="protein sequence ID" value="GAL06986.1"/>
    <property type="molecule type" value="Genomic_DNA"/>
</dbReference>
<dbReference type="STRING" id="754436.JCM19237_2991"/>